<evidence type="ECO:0000313" key="2">
    <source>
        <dbReference type="Proteomes" id="UP000283633"/>
    </source>
</evidence>
<dbReference type="OrthoDB" id="2199916at2"/>
<accession>A0A3R8KFA6</accession>
<comment type="caution">
    <text evidence="1">The sequence shown here is derived from an EMBL/GenBank/DDBJ whole genome shotgun (WGS) entry which is preliminary data.</text>
</comment>
<dbReference type="PANTHER" id="PTHR36433">
    <property type="entry name" value="HYPOTHETICAL CYTOSOLIC PROTEIN"/>
    <property type="match status" value="1"/>
</dbReference>
<dbReference type="NCBIfam" id="TIGR01655">
    <property type="entry name" value="yxeA_fam"/>
    <property type="match status" value="1"/>
</dbReference>
<keyword evidence="2" id="KW-1185">Reference proteome</keyword>
<dbReference type="Proteomes" id="UP000283633">
    <property type="component" value="Unassembled WGS sequence"/>
</dbReference>
<dbReference type="InterPro" id="IPR036166">
    <property type="entry name" value="YxeA-like_sf"/>
</dbReference>
<sequence length="96" mass="10774">MAIDNVNPLVKETTVYGMTNQAVSHTKGQMGEDVFTYKMNTVDMRGARRTLTFTADHRLKLAHYLKIKTKGQNVNTWEAVAGHTVPSHVRQDLSNS</sequence>
<dbReference type="Gene3D" id="2.40.50.480">
    <property type="match status" value="1"/>
</dbReference>
<dbReference type="InterPro" id="IPR006542">
    <property type="entry name" value="DUF1093"/>
</dbReference>
<gene>
    <name evidence="1" type="ORF">D1831_05760</name>
</gene>
<dbReference type="AlphaFoldDB" id="A0A3R8KFA6"/>
<dbReference type="EMBL" id="QWZQ01000014">
    <property type="protein sequence ID" value="RRK10822.1"/>
    <property type="molecule type" value="Genomic_DNA"/>
</dbReference>
<evidence type="ECO:0000313" key="1">
    <source>
        <dbReference type="EMBL" id="RRK10822.1"/>
    </source>
</evidence>
<dbReference type="SUPFAM" id="SSF159121">
    <property type="entry name" value="BC4932-like"/>
    <property type="match status" value="1"/>
</dbReference>
<reference evidence="1 2" key="1">
    <citation type="submission" date="2018-08" db="EMBL/GenBank/DDBJ databases">
        <title>Genome Lactobacillus garii FI11369.</title>
        <authorList>
            <person name="Diaz M."/>
            <person name="Narbad A."/>
        </authorList>
    </citation>
    <scope>NUCLEOTIDE SEQUENCE [LARGE SCALE GENOMIC DNA]</scope>
    <source>
        <strain evidence="1 2">FI11369</strain>
    </source>
</reference>
<dbReference type="Pfam" id="PF06486">
    <property type="entry name" value="DUF1093"/>
    <property type="match status" value="1"/>
</dbReference>
<proteinExistence type="predicted"/>
<name>A0A3R8KFA6_9LACO</name>
<dbReference type="PANTHER" id="PTHR36433:SF2">
    <property type="entry name" value="YXEA FAMILY PROTEIN"/>
    <property type="match status" value="1"/>
</dbReference>
<protein>
    <submittedName>
        <fullName evidence="1">YxeA family protein</fullName>
    </submittedName>
</protein>
<organism evidence="1 2">
    <name type="scientific">Lactiplantibacillus garii</name>
    <dbReference type="NCBI Taxonomy" id="2306423"/>
    <lineage>
        <taxon>Bacteria</taxon>
        <taxon>Bacillati</taxon>
        <taxon>Bacillota</taxon>
        <taxon>Bacilli</taxon>
        <taxon>Lactobacillales</taxon>
        <taxon>Lactobacillaceae</taxon>
        <taxon>Lactiplantibacillus</taxon>
    </lineage>
</organism>